<evidence type="ECO:0000313" key="1">
    <source>
        <dbReference type="EMBL" id="QPM67487.1"/>
    </source>
</evidence>
<organism evidence="1 2">
    <name type="scientific">Atribacter laminatus</name>
    <dbReference type="NCBI Taxonomy" id="2847778"/>
    <lineage>
        <taxon>Bacteria</taxon>
        <taxon>Pseudomonadati</taxon>
        <taxon>Atribacterota</taxon>
        <taxon>Atribacteria</taxon>
        <taxon>Atribacterales</taxon>
        <taxon>Atribacteraceae</taxon>
        <taxon>Atribacter</taxon>
    </lineage>
</organism>
<dbReference type="RefSeq" id="WP_218112688.1">
    <property type="nucleotide sequence ID" value="NZ_CP065383.1"/>
</dbReference>
<evidence type="ECO:0000313" key="2">
    <source>
        <dbReference type="Proteomes" id="UP000594463"/>
    </source>
</evidence>
<sequence>MDSTKRERCIQKARELAVEYQGTLVGCGHCSFAAALDALRMEGIELVPEEIEEELFKGVLGLTGGIGNLGVGTCGAVSGASFAISLACNIGPKELAPNKALRWIPYYYVKEGLLKPWMEKYGGITCRETQLKIFGIAINSRMPANNKALFEEAQRLKCRNASRCTIANAAALATQTILDIIENPKELKWIGIDEETTIANLLDMIEHPDDPKWKNA</sequence>
<reference evidence="1 2" key="1">
    <citation type="journal article" date="2021" name="Nat. Commun.">
        <title>Isolation of a member of the candidate phylum Atribacteria reveals a unique cell membrane structure.</title>
        <authorList>
            <person name="Taiki K."/>
            <person name="Nobu M.K."/>
            <person name="Kusada H."/>
            <person name="Meng X.-Y."/>
            <person name="Hosoki N."/>
            <person name="Uematsu K."/>
            <person name="Yoshioka H."/>
            <person name="Kamagata Y."/>
            <person name="Tamaki H."/>
        </authorList>
    </citation>
    <scope>NUCLEOTIDE SEQUENCE [LARGE SCALE GENOMIC DNA]</scope>
    <source>
        <strain evidence="1 2">RT761</strain>
    </source>
</reference>
<dbReference type="EMBL" id="CP065383">
    <property type="protein sequence ID" value="QPM67487.1"/>
    <property type="molecule type" value="Genomic_DNA"/>
</dbReference>
<dbReference type="Pfam" id="PF09719">
    <property type="entry name" value="C_GCAxxG_C_C"/>
    <property type="match status" value="1"/>
</dbReference>
<evidence type="ECO:0008006" key="3">
    <source>
        <dbReference type="Google" id="ProtNLM"/>
    </source>
</evidence>
<dbReference type="InterPro" id="IPR010181">
    <property type="entry name" value="CGCAxxGCC_motif"/>
</dbReference>
<accession>A0A7T1F274</accession>
<proteinExistence type="predicted"/>
<protein>
    <recommendedName>
        <fullName evidence="3">C_GCAxxG_C_C family protein</fullName>
    </recommendedName>
</protein>
<dbReference type="Proteomes" id="UP000594463">
    <property type="component" value="Chromosome"/>
</dbReference>
<keyword evidence="2" id="KW-1185">Reference proteome</keyword>
<name>A0A7T1F274_ATRLM</name>
<gene>
    <name evidence="1" type="ORF">RT761_00690</name>
</gene>
<dbReference type="AlphaFoldDB" id="A0A7T1F274"/>
<dbReference type="KEGG" id="alam:RT761_00690"/>